<dbReference type="PANTHER" id="PTHR12726">
    <property type="entry name" value="CERAMIDE GLUCOSYLTRANSFERASE"/>
    <property type="match status" value="1"/>
</dbReference>
<comment type="pathway">
    <text evidence="3">Sphingolipid metabolism.</text>
</comment>
<dbReference type="CDD" id="cd00761">
    <property type="entry name" value="Glyco_tranf_GTA_type"/>
    <property type="match status" value="1"/>
</dbReference>
<dbReference type="PANTHER" id="PTHR12726:SF0">
    <property type="entry name" value="CERAMIDE GLUCOSYLTRANSFERASE"/>
    <property type="match status" value="1"/>
</dbReference>
<evidence type="ECO:0000256" key="5">
    <source>
        <dbReference type="ARBA" id="ARBA00012699"/>
    </source>
</evidence>
<dbReference type="GO" id="GO:0016020">
    <property type="term" value="C:membrane"/>
    <property type="evidence" value="ECO:0007669"/>
    <property type="project" value="UniProtKB-SubCell"/>
</dbReference>
<dbReference type="Proteomes" id="UP001255856">
    <property type="component" value="Unassembled WGS sequence"/>
</dbReference>
<feature type="domain" description="Glycosyltransferase 2-like" evidence="12">
    <location>
        <begin position="34"/>
        <end position="188"/>
    </location>
</feature>
<dbReference type="SUPFAM" id="SSF53448">
    <property type="entry name" value="Nucleotide-diphospho-sugar transferases"/>
    <property type="match status" value="1"/>
</dbReference>
<proteinExistence type="inferred from homology"/>
<dbReference type="GO" id="GO:0006679">
    <property type="term" value="P:glucosylceramide biosynthetic process"/>
    <property type="evidence" value="ECO:0007669"/>
    <property type="project" value="TreeGrafter"/>
</dbReference>
<dbReference type="InterPro" id="IPR029044">
    <property type="entry name" value="Nucleotide-diphossugar_trans"/>
</dbReference>
<gene>
    <name evidence="13" type="ORF">QBZ16_004101</name>
</gene>
<dbReference type="InterPro" id="IPR001173">
    <property type="entry name" value="Glyco_trans_2-like"/>
</dbReference>
<evidence type="ECO:0000256" key="10">
    <source>
        <dbReference type="ARBA" id="ARBA00023136"/>
    </source>
</evidence>
<keyword evidence="10 11" id="KW-0472">Membrane</keyword>
<comment type="pathway">
    <text evidence="2">Lipid metabolism; sphingolipid metabolism.</text>
</comment>
<keyword evidence="8 11" id="KW-0812">Transmembrane</keyword>
<comment type="similarity">
    <text evidence="4">Belongs to the glycosyltransferase 2 family.</text>
</comment>
<dbReference type="Pfam" id="PF00535">
    <property type="entry name" value="Glycos_transf_2"/>
    <property type="match status" value="1"/>
</dbReference>
<reference evidence="13" key="1">
    <citation type="submission" date="2021-01" db="EMBL/GenBank/DDBJ databases">
        <authorList>
            <person name="Eckstrom K.M.E."/>
        </authorList>
    </citation>
    <scope>NUCLEOTIDE SEQUENCE</scope>
    <source>
        <strain evidence="13">UVCC 0001</strain>
    </source>
</reference>
<accession>A0AAD9IL65</accession>
<evidence type="ECO:0000256" key="7">
    <source>
        <dbReference type="ARBA" id="ARBA00022679"/>
    </source>
</evidence>
<dbReference type="AlphaFoldDB" id="A0AAD9IL65"/>
<evidence type="ECO:0000256" key="8">
    <source>
        <dbReference type="ARBA" id="ARBA00022692"/>
    </source>
</evidence>
<dbReference type="GO" id="GO:0008120">
    <property type="term" value="F:ceramide glucosyltransferase activity"/>
    <property type="evidence" value="ECO:0007669"/>
    <property type="project" value="UniProtKB-EC"/>
</dbReference>
<evidence type="ECO:0000256" key="2">
    <source>
        <dbReference type="ARBA" id="ARBA00004760"/>
    </source>
</evidence>
<keyword evidence="6" id="KW-0328">Glycosyltransferase</keyword>
<name>A0AAD9IL65_PROWI</name>
<evidence type="ECO:0000259" key="12">
    <source>
        <dbReference type="Pfam" id="PF00535"/>
    </source>
</evidence>
<sequence>MAAEYRHQELRRMSRARWVPDLKAQEPTGSVRVVVPLRGIREYSATSLASILGQQYGGRLEWVFVTDSERDPVLPLLERCIADLPEEAQSRAVVLTAGKSSTTTHDYVLCLDDDSELPPQAVRNLVRDLERDPEAFMCTGYPFDTPPQAPGSDTVASYAMLAYHLPLSIGFSIAERTSFVWGGCMLFRAGTLAPGHASGIVDAWRRGGYSDDLAAAATCTARGLPILCPAHAVFRQPVPGDAALADAWRYLRRQLAVLITYPDRRTRLTHLALAAAHAYWSLALVAPFLALPLRALLAADARERPHGASPVPIAALGVAWIFCWGAEAVRFCWWRLGLGLLLNNALVPVCLVVTFLRPSIVWAGIRYTIRDGKVALIRHPEEGDGAPAARRAQRERRR</sequence>
<dbReference type="InterPro" id="IPR025993">
    <property type="entry name" value="Ceramide_glucosylTrfase"/>
</dbReference>
<feature type="transmembrane region" description="Helical" evidence="11">
    <location>
        <begin position="333"/>
        <end position="356"/>
    </location>
</feature>
<comment type="subcellular location">
    <subcellularLocation>
        <location evidence="1">Membrane</location>
        <topology evidence="1">Multi-pass membrane protein</topology>
    </subcellularLocation>
</comment>
<feature type="transmembrane region" description="Helical" evidence="11">
    <location>
        <begin position="278"/>
        <end position="297"/>
    </location>
</feature>
<evidence type="ECO:0000256" key="1">
    <source>
        <dbReference type="ARBA" id="ARBA00004141"/>
    </source>
</evidence>
<dbReference type="Gene3D" id="3.90.550.10">
    <property type="entry name" value="Spore Coat Polysaccharide Biosynthesis Protein SpsA, Chain A"/>
    <property type="match status" value="1"/>
</dbReference>
<evidence type="ECO:0000256" key="11">
    <source>
        <dbReference type="SAM" id="Phobius"/>
    </source>
</evidence>
<keyword evidence="7" id="KW-0808">Transferase</keyword>
<protein>
    <recommendedName>
        <fullName evidence="5">ceramide glucosyltransferase</fullName>
        <ecNumber evidence="5">2.4.1.80</ecNumber>
    </recommendedName>
</protein>
<evidence type="ECO:0000256" key="4">
    <source>
        <dbReference type="ARBA" id="ARBA00006739"/>
    </source>
</evidence>
<feature type="transmembrane region" description="Helical" evidence="11">
    <location>
        <begin position="309"/>
        <end position="327"/>
    </location>
</feature>
<dbReference type="EC" id="2.4.1.80" evidence="5"/>
<keyword evidence="14" id="KW-1185">Reference proteome</keyword>
<evidence type="ECO:0000256" key="6">
    <source>
        <dbReference type="ARBA" id="ARBA00022676"/>
    </source>
</evidence>
<comment type="caution">
    <text evidence="13">The sequence shown here is derived from an EMBL/GenBank/DDBJ whole genome shotgun (WGS) entry which is preliminary data.</text>
</comment>
<evidence type="ECO:0000313" key="13">
    <source>
        <dbReference type="EMBL" id="KAK2078232.1"/>
    </source>
</evidence>
<dbReference type="EMBL" id="JASFZW010000005">
    <property type="protein sequence ID" value="KAK2078232.1"/>
    <property type="molecule type" value="Genomic_DNA"/>
</dbReference>
<evidence type="ECO:0000313" key="14">
    <source>
        <dbReference type="Proteomes" id="UP001255856"/>
    </source>
</evidence>
<organism evidence="13 14">
    <name type="scientific">Prototheca wickerhamii</name>
    <dbReference type="NCBI Taxonomy" id="3111"/>
    <lineage>
        <taxon>Eukaryota</taxon>
        <taxon>Viridiplantae</taxon>
        <taxon>Chlorophyta</taxon>
        <taxon>core chlorophytes</taxon>
        <taxon>Trebouxiophyceae</taxon>
        <taxon>Chlorellales</taxon>
        <taxon>Chlorellaceae</taxon>
        <taxon>Prototheca</taxon>
    </lineage>
</organism>
<keyword evidence="9 11" id="KW-1133">Transmembrane helix</keyword>
<evidence type="ECO:0000256" key="3">
    <source>
        <dbReference type="ARBA" id="ARBA00004991"/>
    </source>
</evidence>
<evidence type="ECO:0000256" key="9">
    <source>
        <dbReference type="ARBA" id="ARBA00022989"/>
    </source>
</evidence>